<dbReference type="Pfam" id="PF02424">
    <property type="entry name" value="ApbE"/>
    <property type="match status" value="1"/>
</dbReference>
<proteinExistence type="predicted"/>
<dbReference type="Gene3D" id="3.10.520.10">
    <property type="entry name" value="ApbE-like domains"/>
    <property type="match status" value="1"/>
</dbReference>
<dbReference type="InterPro" id="IPR003374">
    <property type="entry name" value="ApbE-like_sf"/>
</dbReference>
<gene>
    <name evidence="1" type="ORF">LCGC14_2592900</name>
</gene>
<feature type="non-terminal residue" evidence="1">
    <location>
        <position position="1"/>
    </location>
</feature>
<name>A0A0F9AB50_9ZZZZ</name>
<comment type="caution">
    <text evidence="1">The sequence shown here is derived from an EMBL/GenBank/DDBJ whole genome shotgun (WGS) entry which is preliminary data.</text>
</comment>
<organism evidence="1">
    <name type="scientific">marine sediment metagenome</name>
    <dbReference type="NCBI Taxonomy" id="412755"/>
    <lineage>
        <taxon>unclassified sequences</taxon>
        <taxon>metagenomes</taxon>
        <taxon>ecological metagenomes</taxon>
    </lineage>
</organism>
<dbReference type="SUPFAM" id="SSF143631">
    <property type="entry name" value="ApbE-like"/>
    <property type="match status" value="1"/>
</dbReference>
<protein>
    <submittedName>
        <fullName evidence="1">Uncharacterized protein</fullName>
    </submittedName>
</protein>
<sequence length="71" mass="7548">FMTVTVVTQRSSTFADALSTGLSVLKPAEARALVESLTGVEAILVDVKGDIWVSSGLKGKIRDLISKVKSR</sequence>
<dbReference type="EMBL" id="LAZR01043576">
    <property type="protein sequence ID" value="KKL06749.1"/>
    <property type="molecule type" value="Genomic_DNA"/>
</dbReference>
<dbReference type="InterPro" id="IPR024932">
    <property type="entry name" value="ApbE"/>
</dbReference>
<dbReference type="AlphaFoldDB" id="A0A0F9AB50"/>
<accession>A0A0F9AB50</accession>
<reference evidence="1" key="1">
    <citation type="journal article" date="2015" name="Nature">
        <title>Complex archaea that bridge the gap between prokaryotes and eukaryotes.</title>
        <authorList>
            <person name="Spang A."/>
            <person name="Saw J.H."/>
            <person name="Jorgensen S.L."/>
            <person name="Zaremba-Niedzwiedzka K."/>
            <person name="Martijn J."/>
            <person name="Lind A.E."/>
            <person name="van Eijk R."/>
            <person name="Schleper C."/>
            <person name="Guy L."/>
            <person name="Ettema T.J."/>
        </authorList>
    </citation>
    <scope>NUCLEOTIDE SEQUENCE</scope>
</reference>
<evidence type="ECO:0000313" key="1">
    <source>
        <dbReference type="EMBL" id="KKL06749.1"/>
    </source>
</evidence>